<proteinExistence type="inferred from homology"/>
<dbReference type="EMBL" id="CYGV01001430">
    <property type="protein sequence ID" value="CUA74300.1"/>
    <property type="molecule type" value="Genomic_DNA"/>
</dbReference>
<reference evidence="16 17" key="1">
    <citation type="submission" date="2015-07" db="EMBL/GenBank/DDBJ databases">
        <authorList>
            <person name="Noorani M."/>
        </authorList>
    </citation>
    <scope>NUCLEOTIDE SEQUENCE [LARGE SCALE GENOMIC DNA]</scope>
    <source>
        <strain evidence="16">BBA 69670</strain>
    </source>
</reference>
<keyword evidence="5" id="KW-0999">Mitochondrion inner membrane</keyword>
<keyword evidence="10" id="KW-0472">Membrane</keyword>
<dbReference type="Pfam" id="PF00004">
    <property type="entry name" value="AAA"/>
    <property type="match status" value="1"/>
</dbReference>
<comment type="similarity">
    <text evidence="2">Belongs to the AAA ATPase family. BCS1 subfamily.</text>
</comment>
<dbReference type="Pfam" id="PF25426">
    <property type="entry name" value="AAA_lid_BCS1"/>
    <property type="match status" value="1"/>
</dbReference>
<dbReference type="Proteomes" id="UP000044841">
    <property type="component" value="Unassembled WGS sequence"/>
</dbReference>
<sequence length="555" mass="61312">MSTSPTVNRTTPTFNVEALSSVTSLSSLFTILLSFSGLRDWLKLIVLGGALETLRRVASSFWQWAMGSFFVTIHLDNDDVAYDWMMIWLSLQPAWRKAREVQISSKDYGLNRNATVVVPGETGTTGETRSVAYLPTYGSTHAMFFRRHWMRVTRTRQDLGEGCTRETLQVSILARNREIINQLLREAKEAYTSEDQNRVSIYTCDQYNCWHRSASRAKRPMQSIVLDPMIKDRILEDAKDFMASENWYSERGIPFRRGYLLHGAPGSGKTSLIHALAGELKLDVYVISLSRRGFDDARLHEIISDLPPRAIALIEDIDASFTTAVGVRGSSAGAAAPSSGDEGGGVTLAGLLAAIDGVAAQEGRLLFATTNHIEVLDPALTRPGRMDVHVEFRLASKWQAKQLFKSFFPPVAPSDRSHADEADFEEKVSQSVTGSSSSTLVESEAPRSRTPSIISVPCRPAFKSADGPVRSAPKLSAATVEYLAQQFANAIPEEEVSMAALQGHLMCHKRQPKEAVDSAPAWIARERQAREVKMKEIEKDDSVKVEPASPSYVNA</sequence>
<evidence type="ECO:0000256" key="7">
    <source>
        <dbReference type="ARBA" id="ARBA00022840"/>
    </source>
</evidence>
<comment type="catalytic activity">
    <reaction evidence="11">
        <text>ATP + H2O = ADP + phosphate + H(+)</text>
        <dbReference type="Rhea" id="RHEA:13065"/>
        <dbReference type="ChEBI" id="CHEBI:15377"/>
        <dbReference type="ChEBI" id="CHEBI:15378"/>
        <dbReference type="ChEBI" id="CHEBI:30616"/>
        <dbReference type="ChEBI" id="CHEBI:43474"/>
        <dbReference type="ChEBI" id="CHEBI:456216"/>
    </reaction>
    <physiologicalReaction direction="left-to-right" evidence="11">
        <dbReference type="Rhea" id="RHEA:13066"/>
    </physiologicalReaction>
</comment>
<evidence type="ECO:0000259" key="14">
    <source>
        <dbReference type="SMART" id="SM00382"/>
    </source>
</evidence>
<organism evidence="16 17">
    <name type="scientific">Rhizoctonia solani</name>
    <dbReference type="NCBI Taxonomy" id="456999"/>
    <lineage>
        <taxon>Eukaryota</taxon>
        <taxon>Fungi</taxon>
        <taxon>Dikarya</taxon>
        <taxon>Basidiomycota</taxon>
        <taxon>Agaricomycotina</taxon>
        <taxon>Agaricomycetes</taxon>
        <taxon>Cantharellales</taxon>
        <taxon>Ceratobasidiaceae</taxon>
        <taxon>Rhizoctonia</taxon>
    </lineage>
</organism>
<evidence type="ECO:0000256" key="5">
    <source>
        <dbReference type="ARBA" id="ARBA00022792"/>
    </source>
</evidence>
<dbReference type="InterPro" id="IPR057495">
    <property type="entry name" value="AAA_lid_BCS1"/>
</dbReference>
<dbReference type="PANTHER" id="PTHR23070">
    <property type="entry name" value="BCS1 AAA-TYPE ATPASE"/>
    <property type="match status" value="1"/>
</dbReference>
<protein>
    <submittedName>
        <fullName evidence="16">Mitochondrial chaperone BCS1</fullName>
    </submittedName>
</protein>
<dbReference type="InterPro" id="IPR003960">
    <property type="entry name" value="ATPase_AAA_CS"/>
</dbReference>
<evidence type="ECO:0000256" key="3">
    <source>
        <dbReference type="ARBA" id="ARBA00022692"/>
    </source>
</evidence>
<dbReference type="PROSITE" id="PS00674">
    <property type="entry name" value="AAA"/>
    <property type="match status" value="1"/>
</dbReference>
<evidence type="ECO:0000256" key="11">
    <source>
        <dbReference type="ARBA" id="ARBA00048778"/>
    </source>
</evidence>
<feature type="region of interest" description="Disordered" evidence="13">
    <location>
        <begin position="535"/>
        <end position="555"/>
    </location>
</feature>
<dbReference type="GO" id="GO:0005524">
    <property type="term" value="F:ATP binding"/>
    <property type="evidence" value="ECO:0007669"/>
    <property type="project" value="UniProtKB-KW"/>
</dbReference>
<keyword evidence="7 12" id="KW-0067">ATP-binding</keyword>
<feature type="compositionally biased region" description="Basic and acidic residues" evidence="13">
    <location>
        <begin position="415"/>
        <end position="428"/>
    </location>
</feature>
<dbReference type="InterPro" id="IPR014851">
    <property type="entry name" value="BCS1_N"/>
</dbReference>
<dbReference type="GO" id="GO:0005743">
    <property type="term" value="C:mitochondrial inner membrane"/>
    <property type="evidence" value="ECO:0007669"/>
    <property type="project" value="UniProtKB-SubCell"/>
</dbReference>
<dbReference type="GO" id="GO:0016887">
    <property type="term" value="F:ATP hydrolysis activity"/>
    <property type="evidence" value="ECO:0007669"/>
    <property type="project" value="InterPro"/>
</dbReference>
<dbReference type="InterPro" id="IPR003959">
    <property type="entry name" value="ATPase_AAA_core"/>
</dbReference>
<dbReference type="InterPro" id="IPR027417">
    <property type="entry name" value="P-loop_NTPase"/>
</dbReference>
<name>A0A0K6G748_9AGAM</name>
<evidence type="ECO:0000259" key="15">
    <source>
        <dbReference type="SMART" id="SM01024"/>
    </source>
</evidence>
<keyword evidence="9" id="KW-0496">Mitochondrion</keyword>
<evidence type="ECO:0000256" key="12">
    <source>
        <dbReference type="RuleBase" id="RU003651"/>
    </source>
</evidence>
<evidence type="ECO:0000256" key="13">
    <source>
        <dbReference type="SAM" id="MobiDB-lite"/>
    </source>
</evidence>
<dbReference type="InterPro" id="IPR050747">
    <property type="entry name" value="Mitochondrial_chaperone_BCS1"/>
</dbReference>
<keyword evidence="8" id="KW-1133">Transmembrane helix</keyword>
<keyword evidence="17" id="KW-1185">Reference proteome</keyword>
<dbReference type="AlphaFoldDB" id="A0A0K6G748"/>
<dbReference type="Pfam" id="PF08740">
    <property type="entry name" value="BCS1_N"/>
    <property type="match status" value="1"/>
</dbReference>
<feature type="region of interest" description="Disordered" evidence="13">
    <location>
        <begin position="413"/>
        <end position="453"/>
    </location>
</feature>
<feature type="compositionally biased region" description="Basic and acidic residues" evidence="13">
    <location>
        <begin position="535"/>
        <end position="544"/>
    </location>
</feature>
<keyword evidence="3" id="KW-0812">Transmembrane</keyword>
<dbReference type="SMART" id="SM00382">
    <property type="entry name" value="AAA"/>
    <property type="match status" value="1"/>
</dbReference>
<dbReference type="SMART" id="SM01024">
    <property type="entry name" value="BCS1_N"/>
    <property type="match status" value="1"/>
</dbReference>
<comment type="subcellular location">
    <subcellularLocation>
        <location evidence="1">Mitochondrion inner membrane</location>
        <topology evidence="1">Single-pass membrane protein</topology>
    </subcellularLocation>
</comment>
<keyword evidence="6" id="KW-0378">Hydrolase</keyword>
<evidence type="ECO:0000256" key="4">
    <source>
        <dbReference type="ARBA" id="ARBA00022741"/>
    </source>
</evidence>
<evidence type="ECO:0000256" key="10">
    <source>
        <dbReference type="ARBA" id="ARBA00023136"/>
    </source>
</evidence>
<accession>A0A0K6G748</accession>
<evidence type="ECO:0000256" key="2">
    <source>
        <dbReference type="ARBA" id="ARBA00007448"/>
    </source>
</evidence>
<feature type="domain" description="BCS1 N-terminal" evidence="15">
    <location>
        <begin position="45"/>
        <end position="224"/>
    </location>
</feature>
<evidence type="ECO:0000256" key="6">
    <source>
        <dbReference type="ARBA" id="ARBA00022801"/>
    </source>
</evidence>
<evidence type="ECO:0000256" key="8">
    <source>
        <dbReference type="ARBA" id="ARBA00022989"/>
    </source>
</evidence>
<evidence type="ECO:0000256" key="9">
    <source>
        <dbReference type="ARBA" id="ARBA00023128"/>
    </source>
</evidence>
<dbReference type="CDD" id="cd19510">
    <property type="entry name" value="RecA-like_BCS1"/>
    <property type="match status" value="1"/>
</dbReference>
<gene>
    <name evidence="16" type="ORF">RSOLAG22IIIB_11122</name>
</gene>
<dbReference type="Gene3D" id="3.40.50.300">
    <property type="entry name" value="P-loop containing nucleotide triphosphate hydrolases"/>
    <property type="match status" value="1"/>
</dbReference>
<dbReference type="SUPFAM" id="SSF52540">
    <property type="entry name" value="P-loop containing nucleoside triphosphate hydrolases"/>
    <property type="match status" value="1"/>
</dbReference>
<dbReference type="InterPro" id="IPR003593">
    <property type="entry name" value="AAA+_ATPase"/>
</dbReference>
<evidence type="ECO:0000313" key="16">
    <source>
        <dbReference type="EMBL" id="CUA74300.1"/>
    </source>
</evidence>
<keyword evidence="4 12" id="KW-0547">Nucleotide-binding</keyword>
<feature type="compositionally biased region" description="Low complexity" evidence="13">
    <location>
        <begin position="429"/>
        <end position="443"/>
    </location>
</feature>
<evidence type="ECO:0000313" key="17">
    <source>
        <dbReference type="Proteomes" id="UP000044841"/>
    </source>
</evidence>
<feature type="domain" description="AAA+ ATPase" evidence="14">
    <location>
        <begin position="255"/>
        <end position="396"/>
    </location>
</feature>
<evidence type="ECO:0000256" key="1">
    <source>
        <dbReference type="ARBA" id="ARBA00004434"/>
    </source>
</evidence>